<accession>A0ABD1VT70</accession>
<keyword evidence="1 3" id="KW-0175">Coiled coil</keyword>
<evidence type="ECO:0000256" key="4">
    <source>
        <dbReference type="SAM" id="MobiDB-lite"/>
    </source>
</evidence>
<feature type="region of interest" description="Disordered" evidence="4">
    <location>
        <begin position="248"/>
        <end position="286"/>
    </location>
</feature>
<feature type="compositionally biased region" description="Polar residues" evidence="4">
    <location>
        <begin position="275"/>
        <end position="286"/>
    </location>
</feature>
<feature type="domain" description="NAB" evidence="5">
    <location>
        <begin position="4"/>
        <end position="87"/>
    </location>
</feature>
<sequence>MVETKRWWLDSHKKSKPNRSQWLQSTLAELDEKTEIMLKLIEEDADSFAQRAEMYYKRRPELVNMLKDFYRFHRSLAERYDLIKSESRSRLPTPCASPVSFTNATREQRTETFTLLSARLFDLKNCRLEKSLLSSLDKAYDSYSETYEPEDYDDSEVDDPEEVEIVQDHVKTKSEPVSSGLVNEELMELKEEMEKLREENEIQKEQLMQKDEEKREVIRQLSLAMDLLREENVKLRNHIAKNTLESCVGQNGSKLKTDMELIDPGTYKETEEDTGSNPEGPNASSG</sequence>
<organism evidence="6 7">
    <name type="scientific">Abeliophyllum distichum</name>
    <dbReference type="NCBI Taxonomy" id="126358"/>
    <lineage>
        <taxon>Eukaryota</taxon>
        <taxon>Viridiplantae</taxon>
        <taxon>Streptophyta</taxon>
        <taxon>Embryophyta</taxon>
        <taxon>Tracheophyta</taxon>
        <taxon>Spermatophyta</taxon>
        <taxon>Magnoliopsida</taxon>
        <taxon>eudicotyledons</taxon>
        <taxon>Gunneridae</taxon>
        <taxon>Pentapetalae</taxon>
        <taxon>asterids</taxon>
        <taxon>lamiids</taxon>
        <taxon>Lamiales</taxon>
        <taxon>Oleaceae</taxon>
        <taxon>Forsythieae</taxon>
        <taxon>Abeliophyllum</taxon>
    </lineage>
</organism>
<evidence type="ECO:0000256" key="2">
    <source>
        <dbReference type="ARBA" id="ARBA00038006"/>
    </source>
</evidence>
<proteinExistence type="inferred from homology"/>
<keyword evidence="7" id="KW-1185">Reference proteome</keyword>
<evidence type="ECO:0000313" key="7">
    <source>
        <dbReference type="Proteomes" id="UP001604336"/>
    </source>
</evidence>
<evidence type="ECO:0000259" key="5">
    <source>
        <dbReference type="PROSITE" id="PS51774"/>
    </source>
</evidence>
<name>A0ABD1VT70_9LAMI</name>
<dbReference type="PANTHER" id="PTHR32258">
    <property type="entry name" value="PROTEIN NETWORKED 4A"/>
    <property type="match status" value="1"/>
</dbReference>
<gene>
    <name evidence="6" type="ORF">Adt_01529</name>
</gene>
<dbReference type="PROSITE" id="PS51774">
    <property type="entry name" value="NAB"/>
    <property type="match status" value="1"/>
</dbReference>
<feature type="coiled-coil region" evidence="3">
    <location>
        <begin position="179"/>
        <end position="238"/>
    </location>
</feature>
<dbReference type="Proteomes" id="UP001604336">
    <property type="component" value="Unassembled WGS sequence"/>
</dbReference>
<dbReference type="PANTHER" id="PTHR32258:SF28">
    <property type="entry name" value="PROTEIN NETWORKED 3A-RELATED"/>
    <property type="match status" value="1"/>
</dbReference>
<comment type="caution">
    <text evidence="6">The sequence shown here is derived from an EMBL/GenBank/DDBJ whole genome shotgun (WGS) entry which is preliminary data.</text>
</comment>
<evidence type="ECO:0000256" key="3">
    <source>
        <dbReference type="SAM" id="Coils"/>
    </source>
</evidence>
<comment type="similarity">
    <text evidence="2">Belongs to the NET family.</text>
</comment>
<dbReference type="InterPro" id="IPR051861">
    <property type="entry name" value="NET_actin-binding_domain"/>
</dbReference>
<evidence type="ECO:0000256" key="1">
    <source>
        <dbReference type="ARBA" id="ARBA00023054"/>
    </source>
</evidence>
<dbReference type="Pfam" id="PF07765">
    <property type="entry name" value="KIP1"/>
    <property type="match status" value="1"/>
</dbReference>
<dbReference type="AlphaFoldDB" id="A0ABD1VT70"/>
<dbReference type="EMBL" id="JBFOLK010000001">
    <property type="protein sequence ID" value="KAL2540551.1"/>
    <property type="molecule type" value="Genomic_DNA"/>
</dbReference>
<protein>
    <submittedName>
        <fullName evidence="6">Protein NETWORKED 3A</fullName>
    </submittedName>
</protein>
<dbReference type="InterPro" id="IPR011684">
    <property type="entry name" value="NAB"/>
</dbReference>
<reference evidence="7" key="1">
    <citation type="submission" date="2024-07" db="EMBL/GenBank/DDBJ databases">
        <title>Two chromosome-level genome assemblies of Korean endemic species Abeliophyllum distichum and Forsythia ovata (Oleaceae).</title>
        <authorList>
            <person name="Jang H."/>
        </authorList>
    </citation>
    <scope>NUCLEOTIDE SEQUENCE [LARGE SCALE GENOMIC DNA]</scope>
</reference>
<evidence type="ECO:0000313" key="6">
    <source>
        <dbReference type="EMBL" id="KAL2540551.1"/>
    </source>
</evidence>